<dbReference type="Proteomes" id="UP001652625">
    <property type="component" value="Chromosome 13"/>
</dbReference>
<feature type="signal peptide" evidence="4">
    <location>
        <begin position="1"/>
        <end position="17"/>
    </location>
</feature>
<dbReference type="SMART" id="SM00209">
    <property type="entry name" value="TSP1"/>
    <property type="match status" value="1"/>
</dbReference>
<dbReference type="RefSeq" id="XP_065671645.1">
    <property type="nucleotide sequence ID" value="XM_065815573.1"/>
</dbReference>
<sequence length="156" mass="16984">MIRCVVLVVVLLFYVVGNNVSESFASINNGTNNGCTQPTYGGNTNGYCCYFPFIFAGIIYYNCTTVNSVSFWCSTTSNYDNDGLWGFCLGSEWSWSEWSAWSSCTVSCGNGTMSRTRVCFDANFCVGNAIDILSCYSNCAGSCVQTTYGGNSNDVF</sequence>
<dbReference type="InterPro" id="IPR013806">
    <property type="entry name" value="Kringle-like"/>
</dbReference>
<protein>
    <submittedName>
        <fullName evidence="7">Fibronectin-like</fullName>
    </submittedName>
</protein>
<keyword evidence="2" id="KW-1015">Disulfide bond</keyword>
<evidence type="ECO:0000256" key="4">
    <source>
        <dbReference type="SAM" id="SignalP"/>
    </source>
</evidence>
<dbReference type="SUPFAM" id="SSF57440">
    <property type="entry name" value="Kringle-like"/>
    <property type="match status" value="1"/>
</dbReference>
<feature type="domain" description="Fibronectin type-II" evidence="5">
    <location>
        <begin position="44"/>
        <end position="90"/>
    </location>
</feature>
<dbReference type="PROSITE" id="PS51092">
    <property type="entry name" value="FN2_2"/>
    <property type="match status" value="1"/>
</dbReference>
<reference evidence="7" key="1">
    <citation type="submission" date="2025-08" db="UniProtKB">
        <authorList>
            <consortium name="RefSeq"/>
        </authorList>
    </citation>
    <scope>IDENTIFICATION</scope>
</reference>
<name>A0ABM4DB97_HYDVU</name>
<dbReference type="CDD" id="cd00062">
    <property type="entry name" value="FN2"/>
    <property type="match status" value="1"/>
</dbReference>
<accession>A0ABM4DB97</accession>
<comment type="caution">
    <text evidence="3">Lacks conserved residue(s) required for the propagation of feature annotation.</text>
</comment>
<dbReference type="Gene3D" id="2.10.10.10">
    <property type="entry name" value="Fibronectin, type II, collagen-binding"/>
    <property type="match status" value="1"/>
</dbReference>
<feature type="chain" id="PRO_5046570530" evidence="4">
    <location>
        <begin position="18"/>
        <end position="156"/>
    </location>
</feature>
<evidence type="ECO:0000259" key="5">
    <source>
        <dbReference type="PROSITE" id="PS51092"/>
    </source>
</evidence>
<dbReference type="InterPro" id="IPR000562">
    <property type="entry name" value="FN_type2_dom"/>
</dbReference>
<keyword evidence="1" id="KW-0677">Repeat</keyword>
<dbReference type="SUPFAM" id="SSF82895">
    <property type="entry name" value="TSP-1 type 1 repeat"/>
    <property type="match status" value="1"/>
</dbReference>
<dbReference type="GeneID" id="136089523"/>
<keyword evidence="6" id="KW-1185">Reference proteome</keyword>
<dbReference type="Pfam" id="PF00040">
    <property type="entry name" value="fn2"/>
    <property type="match status" value="1"/>
</dbReference>
<dbReference type="PROSITE" id="PS50092">
    <property type="entry name" value="TSP1"/>
    <property type="match status" value="1"/>
</dbReference>
<dbReference type="InterPro" id="IPR036943">
    <property type="entry name" value="FN_type2_sf"/>
</dbReference>
<evidence type="ECO:0000313" key="7">
    <source>
        <dbReference type="RefSeq" id="XP_065671645.1"/>
    </source>
</evidence>
<dbReference type="PRINTS" id="PR00013">
    <property type="entry name" value="FNTYPEII"/>
</dbReference>
<keyword evidence="4" id="KW-0732">Signal</keyword>
<dbReference type="Gene3D" id="2.20.100.10">
    <property type="entry name" value="Thrombospondin type-1 (TSP1) repeat"/>
    <property type="match status" value="1"/>
</dbReference>
<dbReference type="Pfam" id="PF00090">
    <property type="entry name" value="TSP_1"/>
    <property type="match status" value="1"/>
</dbReference>
<evidence type="ECO:0000256" key="3">
    <source>
        <dbReference type="PROSITE-ProRule" id="PRU00479"/>
    </source>
</evidence>
<organism evidence="6 7">
    <name type="scientific">Hydra vulgaris</name>
    <name type="common">Hydra</name>
    <name type="synonym">Hydra attenuata</name>
    <dbReference type="NCBI Taxonomy" id="6087"/>
    <lineage>
        <taxon>Eukaryota</taxon>
        <taxon>Metazoa</taxon>
        <taxon>Cnidaria</taxon>
        <taxon>Hydrozoa</taxon>
        <taxon>Hydroidolina</taxon>
        <taxon>Anthoathecata</taxon>
        <taxon>Aplanulata</taxon>
        <taxon>Hydridae</taxon>
        <taxon>Hydra</taxon>
    </lineage>
</organism>
<dbReference type="InterPro" id="IPR000884">
    <property type="entry name" value="TSP1_rpt"/>
</dbReference>
<dbReference type="PROSITE" id="PS00023">
    <property type="entry name" value="FN2_1"/>
    <property type="match status" value="1"/>
</dbReference>
<dbReference type="InterPro" id="IPR036383">
    <property type="entry name" value="TSP1_rpt_sf"/>
</dbReference>
<proteinExistence type="predicted"/>
<dbReference type="SMART" id="SM00059">
    <property type="entry name" value="FN2"/>
    <property type="match status" value="1"/>
</dbReference>
<gene>
    <name evidence="7" type="primary">LOC136089523</name>
</gene>
<evidence type="ECO:0000256" key="1">
    <source>
        <dbReference type="ARBA" id="ARBA00022737"/>
    </source>
</evidence>
<evidence type="ECO:0000313" key="6">
    <source>
        <dbReference type="Proteomes" id="UP001652625"/>
    </source>
</evidence>
<evidence type="ECO:0000256" key="2">
    <source>
        <dbReference type="ARBA" id="ARBA00023157"/>
    </source>
</evidence>